<evidence type="ECO:0000313" key="1">
    <source>
        <dbReference type="EMBL" id="GBM38382.1"/>
    </source>
</evidence>
<keyword evidence="2" id="KW-1185">Reference proteome</keyword>
<name>A0A4Y2FAN3_ARAVE</name>
<accession>A0A4Y2FAN3</accession>
<organism evidence="1 2">
    <name type="scientific">Araneus ventricosus</name>
    <name type="common">Orbweaver spider</name>
    <name type="synonym">Epeira ventricosa</name>
    <dbReference type="NCBI Taxonomy" id="182803"/>
    <lineage>
        <taxon>Eukaryota</taxon>
        <taxon>Metazoa</taxon>
        <taxon>Ecdysozoa</taxon>
        <taxon>Arthropoda</taxon>
        <taxon>Chelicerata</taxon>
        <taxon>Arachnida</taxon>
        <taxon>Araneae</taxon>
        <taxon>Araneomorphae</taxon>
        <taxon>Entelegynae</taxon>
        <taxon>Araneoidea</taxon>
        <taxon>Araneidae</taxon>
        <taxon>Araneus</taxon>
    </lineage>
</organism>
<dbReference type="AlphaFoldDB" id="A0A4Y2FAN3"/>
<comment type="caution">
    <text evidence="1">The sequence shown here is derived from an EMBL/GenBank/DDBJ whole genome shotgun (WGS) entry which is preliminary data.</text>
</comment>
<dbReference type="Proteomes" id="UP000499080">
    <property type="component" value="Unassembled WGS sequence"/>
</dbReference>
<proteinExistence type="predicted"/>
<sequence>MRDSIYIPEDYEQDSIRCSSHSARQRHFSFPSITAGAWAKMDWHLKLTEMLKQARGGRFMSVMAGWGEKPAIQEVPAGQRSDIHEA</sequence>
<evidence type="ECO:0000313" key="2">
    <source>
        <dbReference type="Proteomes" id="UP000499080"/>
    </source>
</evidence>
<gene>
    <name evidence="1" type="ORF">AVEN_254291_1</name>
</gene>
<dbReference type="EMBL" id="BGPR01000867">
    <property type="protein sequence ID" value="GBM38382.1"/>
    <property type="molecule type" value="Genomic_DNA"/>
</dbReference>
<reference evidence="1 2" key="1">
    <citation type="journal article" date="2019" name="Sci. Rep.">
        <title>Orb-weaving spider Araneus ventricosus genome elucidates the spidroin gene catalogue.</title>
        <authorList>
            <person name="Kono N."/>
            <person name="Nakamura H."/>
            <person name="Ohtoshi R."/>
            <person name="Moran D.A.P."/>
            <person name="Shinohara A."/>
            <person name="Yoshida Y."/>
            <person name="Fujiwara M."/>
            <person name="Mori M."/>
            <person name="Tomita M."/>
            <person name="Arakawa K."/>
        </authorList>
    </citation>
    <scope>NUCLEOTIDE SEQUENCE [LARGE SCALE GENOMIC DNA]</scope>
</reference>
<protein>
    <submittedName>
        <fullName evidence="1">Uncharacterized protein</fullName>
    </submittedName>
</protein>